<keyword evidence="2" id="KW-1133">Transmembrane helix</keyword>
<feature type="transmembrane region" description="Helical" evidence="2">
    <location>
        <begin position="113"/>
        <end position="134"/>
    </location>
</feature>
<organism evidence="4 5">
    <name type="scientific">Actinorhabdospora filicis</name>
    <dbReference type="NCBI Taxonomy" id="1785913"/>
    <lineage>
        <taxon>Bacteria</taxon>
        <taxon>Bacillati</taxon>
        <taxon>Actinomycetota</taxon>
        <taxon>Actinomycetes</taxon>
        <taxon>Micromonosporales</taxon>
        <taxon>Micromonosporaceae</taxon>
        <taxon>Actinorhabdospora</taxon>
    </lineage>
</organism>
<keyword evidence="2" id="KW-0472">Membrane</keyword>
<dbReference type="AlphaFoldDB" id="A0A9W6SGN3"/>
<keyword evidence="5" id="KW-1185">Reference proteome</keyword>
<dbReference type="PANTHER" id="PTHR40763:SF4">
    <property type="entry name" value="DUF1707 DOMAIN-CONTAINING PROTEIN"/>
    <property type="match status" value="1"/>
</dbReference>
<protein>
    <recommendedName>
        <fullName evidence="3">DUF1707 domain-containing protein</fullName>
    </recommendedName>
</protein>
<name>A0A9W6SGN3_9ACTN</name>
<proteinExistence type="predicted"/>
<keyword evidence="2" id="KW-0812">Transmembrane</keyword>
<feature type="compositionally biased region" description="Basic and acidic residues" evidence="1">
    <location>
        <begin position="15"/>
        <end position="25"/>
    </location>
</feature>
<feature type="domain" description="DUF1707" evidence="3">
    <location>
        <begin position="26"/>
        <end position="78"/>
    </location>
</feature>
<dbReference type="InterPro" id="IPR012551">
    <property type="entry name" value="DUF1707_SHOCT-like"/>
</dbReference>
<evidence type="ECO:0000256" key="2">
    <source>
        <dbReference type="SAM" id="Phobius"/>
    </source>
</evidence>
<evidence type="ECO:0000256" key="1">
    <source>
        <dbReference type="SAM" id="MobiDB-lite"/>
    </source>
</evidence>
<dbReference type="EMBL" id="BSTX01000001">
    <property type="protein sequence ID" value="GLZ76795.1"/>
    <property type="molecule type" value="Genomic_DNA"/>
</dbReference>
<evidence type="ECO:0000313" key="4">
    <source>
        <dbReference type="EMBL" id="GLZ76795.1"/>
    </source>
</evidence>
<reference evidence="4" key="1">
    <citation type="submission" date="2023-03" db="EMBL/GenBank/DDBJ databases">
        <title>Actinorhabdospora filicis NBRC 111898.</title>
        <authorList>
            <person name="Ichikawa N."/>
            <person name="Sato H."/>
            <person name="Tonouchi N."/>
        </authorList>
    </citation>
    <scope>NUCLEOTIDE SEQUENCE</scope>
    <source>
        <strain evidence="4">NBRC 111898</strain>
    </source>
</reference>
<sequence>MTTESASTKPAVTESGERPVEPNDKLRISDADRELVGKLLKVAIEEGRLTLAEYDERLRQAYEAKTVGELAPIISDLPRVGDGAVEHVVPRPASAASGSWYDQPGTTPQWIKWLWVSWMVPVSITMLIWVITLVTGDGTIYPWPLWVAGPLGAVYLSLTVGERMTRPDRLRAEAERRARRQRPQH</sequence>
<feature type="region of interest" description="Disordered" evidence="1">
    <location>
        <begin position="1"/>
        <end position="25"/>
    </location>
</feature>
<evidence type="ECO:0000259" key="3">
    <source>
        <dbReference type="Pfam" id="PF08044"/>
    </source>
</evidence>
<accession>A0A9W6SGN3</accession>
<dbReference type="Proteomes" id="UP001165079">
    <property type="component" value="Unassembled WGS sequence"/>
</dbReference>
<comment type="caution">
    <text evidence="4">The sequence shown here is derived from an EMBL/GenBank/DDBJ whole genome shotgun (WGS) entry which is preliminary data.</text>
</comment>
<feature type="compositionally biased region" description="Polar residues" evidence="1">
    <location>
        <begin position="1"/>
        <end position="10"/>
    </location>
</feature>
<dbReference type="PANTHER" id="PTHR40763">
    <property type="entry name" value="MEMBRANE PROTEIN-RELATED"/>
    <property type="match status" value="1"/>
</dbReference>
<gene>
    <name evidence="4" type="ORF">Afil01_16020</name>
</gene>
<feature type="transmembrane region" description="Helical" evidence="2">
    <location>
        <begin position="140"/>
        <end position="161"/>
    </location>
</feature>
<dbReference type="Pfam" id="PF08044">
    <property type="entry name" value="DUF1707"/>
    <property type="match status" value="1"/>
</dbReference>
<evidence type="ECO:0000313" key="5">
    <source>
        <dbReference type="Proteomes" id="UP001165079"/>
    </source>
</evidence>
<dbReference type="RefSeq" id="WP_285661953.1">
    <property type="nucleotide sequence ID" value="NZ_BSTX01000001.1"/>
</dbReference>